<gene>
    <name evidence="1" type="ORF">P7K49_031443</name>
</gene>
<protein>
    <submittedName>
        <fullName evidence="1">Uncharacterized protein</fullName>
    </submittedName>
</protein>
<dbReference type="Proteomes" id="UP001266305">
    <property type="component" value="Unassembled WGS sequence"/>
</dbReference>
<reference evidence="1 2" key="1">
    <citation type="submission" date="2023-05" db="EMBL/GenBank/DDBJ databases">
        <title>B98-5 Cell Line De Novo Hybrid Assembly: An Optical Mapping Approach.</title>
        <authorList>
            <person name="Kananen K."/>
            <person name="Auerbach J.A."/>
            <person name="Kautto E."/>
            <person name="Blachly J.S."/>
        </authorList>
    </citation>
    <scope>NUCLEOTIDE SEQUENCE [LARGE SCALE GENOMIC DNA]</scope>
    <source>
        <strain evidence="1">B95-8</strain>
        <tissue evidence="1">Cell line</tissue>
    </source>
</reference>
<evidence type="ECO:0000313" key="1">
    <source>
        <dbReference type="EMBL" id="KAK2090187.1"/>
    </source>
</evidence>
<organism evidence="1 2">
    <name type="scientific">Saguinus oedipus</name>
    <name type="common">Cotton-top tamarin</name>
    <name type="synonym">Oedipomidas oedipus</name>
    <dbReference type="NCBI Taxonomy" id="9490"/>
    <lineage>
        <taxon>Eukaryota</taxon>
        <taxon>Metazoa</taxon>
        <taxon>Chordata</taxon>
        <taxon>Craniata</taxon>
        <taxon>Vertebrata</taxon>
        <taxon>Euteleostomi</taxon>
        <taxon>Mammalia</taxon>
        <taxon>Eutheria</taxon>
        <taxon>Euarchontoglires</taxon>
        <taxon>Primates</taxon>
        <taxon>Haplorrhini</taxon>
        <taxon>Platyrrhini</taxon>
        <taxon>Cebidae</taxon>
        <taxon>Callitrichinae</taxon>
        <taxon>Saguinus</taxon>
    </lineage>
</organism>
<sequence length="70" mass="7765">MLSQAENLGKLPGTWLAAGVHASCNQTSLVPESSGDHHRSQFNIKEQIIVRGARRHLKRQVDPLHSITLK</sequence>
<name>A0ABQ9U1B2_SAGOE</name>
<comment type="caution">
    <text evidence="1">The sequence shown here is derived from an EMBL/GenBank/DDBJ whole genome shotgun (WGS) entry which is preliminary data.</text>
</comment>
<proteinExistence type="predicted"/>
<keyword evidence="2" id="KW-1185">Reference proteome</keyword>
<dbReference type="EMBL" id="JASSZA010000017">
    <property type="protein sequence ID" value="KAK2090187.1"/>
    <property type="molecule type" value="Genomic_DNA"/>
</dbReference>
<evidence type="ECO:0000313" key="2">
    <source>
        <dbReference type="Proteomes" id="UP001266305"/>
    </source>
</evidence>
<accession>A0ABQ9U1B2</accession>